<dbReference type="Pfam" id="PF13545">
    <property type="entry name" value="HTH_Crp_2"/>
    <property type="match status" value="1"/>
</dbReference>
<organism evidence="6 7">
    <name type="scientific">Shinella fusca</name>
    <dbReference type="NCBI Taxonomy" id="544480"/>
    <lineage>
        <taxon>Bacteria</taxon>
        <taxon>Pseudomonadati</taxon>
        <taxon>Pseudomonadota</taxon>
        <taxon>Alphaproteobacteria</taxon>
        <taxon>Hyphomicrobiales</taxon>
        <taxon>Rhizobiaceae</taxon>
        <taxon>Shinella</taxon>
    </lineage>
</organism>
<dbReference type="Gene3D" id="2.60.120.10">
    <property type="entry name" value="Jelly Rolls"/>
    <property type="match status" value="1"/>
</dbReference>
<dbReference type="Gene3D" id="1.10.10.10">
    <property type="entry name" value="Winged helix-like DNA-binding domain superfamily/Winged helix DNA-binding domain"/>
    <property type="match status" value="1"/>
</dbReference>
<dbReference type="EMBL" id="JACHIK010000004">
    <property type="protein sequence ID" value="MBB5042378.1"/>
    <property type="molecule type" value="Genomic_DNA"/>
</dbReference>
<dbReference type="RefSeq" id="WP_184143167.1">
    <property type="nucleotide sequence ID" value="NZ_JACHIK010000004.1"/>
</dbReference>
<accession>A0A7W8DU45</accession>
<evidence type="ECO:0000259" key="5">
    <source>
        <dbReference type="PROSITE" id="PS51063"/>
    </source>
</evidence>
<evidence type="ECO:0000313" key="6">
    <source>
        <dbReference type="EMBL" id="MBB5042378.1"/>
    </source>
</evidence>
<evidence type="ECO:0000256" key="2">
    <source>
        <dbReference type="ARBA" id="ARBA00023125"/>
    </source>
</evidence>
<dbReference type="AlphaFoldDB" id="A0A7W8DU45"/>
<dbReference type="GO" id="GO:0005829">
    <property type="term" value="C:cytosol"/>
    <property type="evidence" value="ECO:0007669"/>
    <property type="project" value="TreeGrafter"/>
</dbReference>
<dbReference type="InterPro" id="IPR018490">
    <property type="entry name" value="cNMP-bd_dom_sf"/>
</dbReference>
<keyword evidence="1" id="KW-0805">Transcription regulation</keyword>
<evidence type="ECO:0000313" key="7">
    <source>
        <dbReference type="Proteomes" id="UP000535406"/>
    </source>
</evidence>
<dbReference type="InterPro" id="IPR000595">
    <property type="entry name" value="cNMP-bd_dom"/>
</dbReference>
<evidence type="ECO:0000256" key="1">
    <source>
        <dbReference type="ARBA" id="ARBA00023015"/>
    </source>
</evidence>
<dbReference type="InterPro" id="IPR012318">
    <property type="entry name" value="HTH_CRP"/>
</dbReference>
<dbReference type="CDD" id="cd00038">
    <property type="entry name" value="CAP_ED"/>
    <property type="match status" value="1"/>
</dbReference>
<evidence type="ECO:0000256" key="3">
    <source>
        <dbReference type="ARBA" id="ARBA00023163"/>
    </source>
</evidence>
<dbReference type="GO" id="GO:0003677">
    <property type="term" value="F:DNA binding"/>
    <property type="evidence" value="ECO:0007669"/>
    <property type="project" value="UniProtKB-KW"/>
</dbReference>
<sequence>MRSDDVEKLKHLNILEGVKQSTFEKIIVPSFLQSFPAGTVLLEENSPADFLYITLEGLVEMSASSMKNETVIEILGPTSLFILAAVLNNDVSLQSARTLTPARILMIPASLIRDLMVEDSDFMRSVVFELARAYRRTVKELKRQKLRHGTQRLANWLLREDDNQGGSGAIKLLFEKRVLASYLGMTPENLSRGFAVLADYGVVSDGNRIELCDRATLERFASPSFLIDAAEPTLRGSSQPVAS</sequence>
<dbReference type="GO" id="GO:0003700">
    <property type="term" value="F:DNA-binding transcription factor activity"/>
    <property type="evidence" value="ECO:0007669"/>
    <property type="project" value="TreeGrafter"/>
</dbReference>
<feature type="domain" description="Cyclic nucleotide-binding" evidence="4">
    <location>
        <begin position="14"/>
        <end position="133"/>
    </location>
</feature>
<dbReference type="SUPFAM" id="SSF51206">
    <property type="entry name" value="cAMP-binding domain-like"/>
    <property type="match status" value="1"/>
</dbReference>
<dbReference type="InterPro" id="IPR036388">
    <property type="entry name" value="WH-like_DNA-bd_sf"/>
</dbReference>
<dbReference type="Pfam" id="PF00027">
    <property type="entry name" value="cNMP_binding"/>
    <property type="match status" value="1"/>
</dbReference>
<dbReference type="Proteomes" id="UP000535406">
    <property type="component" value="Unassembled WGS sequence"/>
</dbReference>
<dbReference type="NCBIfam" id="NF006901">
    <property type="entry name" value="PRK09392.1"/>
    <property type="match status" value="1"/>
</dbReference>
<keyword evidence="3" id="KW-0804">Transcription</keyword>
<keyword evidence="2" id="KW-0238">DNA-binding</keyword>
<dbReference type="SMART" id="SM00100">
    <property type="entry name" value="cNMP"/>
    <property type="match status" value="1"/>
</dbReference>
<dbReference type="PANTHER" id="PTHR24567:SF26">
    <property type="entry name" value="REGULATORY PROTEIN YEIL"/>
    <property type="match status" value="1"/>
</dbReference>
<feature type="domain" description="HTH crp-type" evidence="5">
    <location>
        <begin position="147"/>
        <end position="215"/>
    </location>
</feature>
<dbReference type="PROSITE" id="PS50042">
    <property type="entry name" value="CNMP_BINDING_3"/>
    <property type="match status" value="1"/>
</dbReference>
<reference evidence="6 7" key="1">
    <citation type="submission" date="2020-08" db="EMBL/GenBank/DDBJ databases">
        <title>Genomic Encyclopedia of Type Strains, Phase IV (KMG-IV): sequencing the most valuable type-strain genomes for metagenomic binning, comparative biology and taxonomic classification.</title>
        <authorList>
            <person name="Goeker M."/>
        </authorList>
    </citation>
    <scope>NUCLEOTIDE SEQUENCE [LARGE SCALE GENOMIC DNA]</scope>
    <source>
        <strain evidence="6 7">DSM 21319</strain>
    </source>
</reference>
<dbReference type="InterPro" id="IPR036390">
    <property type="entry name" value="WH_DNA-bd_sf"/>
</dbReference>
<gene>
    <name evidence="6" type="ORF">HNQ66_001774</name>
</gene>
<proteinExistence type="predicted"/>
<protein>
    <submittedName>
        <fullName evidence="6">CRP/FNR family transcriptional activator FtrB</fullName>
    </submittedName>
</protein>
<dbReference type="InterPro" id="IPR050397">
    <property type="entry name" value="Env_Response_Regulators"/>
</dbReference>
<keyword evidence="7" id="KW-1185">Reference proteome</keyword>
<dbReference type="InterPro" id="IPR014710">
    <property type="entry name" value="RmlC-like_jellyroll"/>
</dbReference>
<dbReference type="PANTHER" id="PTHR24567">
    <property type="entry name" value="CRP FAMILY TRANSCRIPTIONAL REGULATORY PROTEIN"/>
    <property type="match status" value="1"/>
</dbReference>
<name>A0A7W8DU45_9HYPH</name>
<dbReference type="PROSITE" id="PS51063">
    <property type="entry name" value="HTH_CRP_2"/>
    <property type="match status" value="1"/>
</dbReference>
<dbReference type="SUPFAM" id="SSF46785">
    <property type="entry name" value="Winged helix' DNA-binding domain"/>
    <property type="match status" value="1"/>
</dbReference>
<comment type="caution">
    <text evidence="6">The sequence shown here is derived from an EMBL/GenBank/DDBJ whole genome shotgun (WGS) entry which is preliminary data.</text>
</comment>
<evidence type="ECO:0000259" key="4">
    <source>
        <dbReference type="PROSITE" id="PS50042"/>
    </source>
</evidence>